<dbReference type="AlphaFoldDB" id="A0A5N5N660"/>
<gene>
    <name evidence="4" type="ORF">PHYPO_G00013760</name>
</gene>
<keyword evidence="1" id="KW-1015">Disulfide bond</keyword>
<evidence type="ECO:0000313" key="4">
    <source>
        <dbReference type="EMBL" id="KAB5562071.1"/>
    </source>
</evidence>
<comment type="caution">
    <text evidence="4">The sequence shown here is derived from an EMBL/GenBank/DDBJ whole genome shotgun (WGS) entry which is preliminary data.</text>
</comment>
<feature type="domain" description="Ig-like" evidence="3">
    <location>
        <begin position="25"/>
        <end position="126"/>
    </location>
</feature>
<reference evidence="4 5" key="1">
    <citation type="submission" date="2019-06" db="EMBL/GenBank/DDBJ databases">
        <title>A chromosome-scale genome assembly of the striped catfish, Pangasianodon hypophthalmus.</title>
        <authorList>
            <person name="Wen M."/>
            <person name="Zahm M."/>
            <person name="Roques C."/>
            <person name="Cabau C."/>
            <person name="Klopp C."/>
            <person name="Donnadieu C."/>
            <person name="Jouanno E."/>
            <person name="Avarre J.-C."/>
            <person name="Campet M."/>
            <person name="Ha T.T.T."/>
            <person name="Dugue R."/>
            <person name="Lampietro C."/>
            <person name="Louis A."/>
            <person name="Herpin A."/>
            <person name="Echchiki A."/>
            <person name="Berthelot C."/>
            <person name="Parey E."/>
            <person name="Roest-Crollius H."/>
            <person name="Braasch I."/>
            <person name="Postlethwait J."/>
            <person name="Bobe J."/>
            <person name="Montfort J."/>
            <person name="Bouchez O."/>
            <person name="Begum T."/>
            <person name="Schartl M."/>
            <person name="Guiguen Y."/>
        </authorList>
    </citation>
    <scope>NUCLEOTIDE SEQUENCE [LARGE SCALE GENOMIC DNA]</scope>
    <source>
        <strain evidence="4 5">Indonesia</strain>
        <tissue evidence="4">Blood</tissue>
    </source>
</reference>
<dbReference type="InterPro" id="IPR013783">
    <property type="entry name" value="Ig-like_fold"/>
</dbReference>
<dbReference type="Gene3D" id="2.60.40.10">
    <property type="entry name" value="Immunoglobulins"/>
    <property type="match status" value="1"/>
</dbReference>
<dbReference type="InterPro" id="IPR050380">
    <property type="entry name" value="Immune_Resp_Modulators"/>
</dbReference>
<keyword evidence="5" id="KW-1185">Reference proteome</keyword>
<dbReference type="InterPro" id="IPR007110">
    <property type="entry name" value="Ig-like_dom"/>
</dbReference>
<feature type="non-terminal residue" evidence="4">
    <location>
        <position position="1"/>
    </location>
</feature>
<dbReference type="Proteomes" id="UP000327468">
    <property type="component" value="Chromosome 10"/>
</dbReference>
<dbReference type="Pfam" id="PF07654">
    <property type="entry name" value="C1-set"/>
    <property type="match status" value="1"/>
</dbReference>
<dbReference type="PANTHER" id="PTHR23411">
    <property type="entry name" value="TAPASIN"/>
    <property type="match status" value="1"/>
</dbReference>
<evidence type="ECO:0000256" key="1">
    <source>
        <dbReference type="ARBA" id="ARBA00023157"/>
    </source>
</evidence>
<proteinExistence type="predicted"/>
<dbReference type="PROSITE" id="PS50835">
    <property type="entry name" value="IG_LIKE"/>
    <property type="match status" value="1"/>
</dbReference>
<protein>
    <recommendedName>
        <fullName evidence="3">Ig-like domain-containing protein</fullName>
    </recommendedName>
</protein>
<dbReference type="SUPFAM" id="SSF48726">
    <property type="entry name" value="Immunoglobulin"/>
    <property type="match status" value="1"/>
</dbReference>
<accession>A0A5N5N660</accession>
<dbReference type="InterPro" id="IPR003597">
    <property type="entry name" value="Ig_C1-set"/>
</dbReference>
<dbReference type="EMBL" id="VFJC01000011">
    <property type="protein sequence ID" value="KAB5562071.1"/>
    <property type="molecule type" value="Genomic_DNA"/>
</dbReference>
<dbReference type="InterPro" id="IPR036179">
    <property type="entry name" value="Ig-like_dom_sf"/>
</dbReference>
<dbReference type="SMART" id="SM00407">
    <property type="entry name" value="IGc1"/>
    <property type="match status" value="1"/>
</dbReference>
<sequence>GNREAYFGGGTKLTVLDPDRNVTQPTVKVLSVSKQEECRKENVTLVCVAEHFYPDHVNVNWKIDGDNCTTDVSTDEAATQGNDKFYSITSRLNVDYEEEWAKGKTFTCTVSFYNGKDYTYHEASIMRPNRRWC</sequence>
<dbReference type="FunFam" id="2.60.40.10:FF:000283">
    <property type="entry name" value="Immunoglobulin kappa constant"/>
    <property type="match status" value="1"/>
</dbReference>
<evidence type="ECO:0000256" key="2">
    <source>
        <dbReference type="ARBA" id="ARBA00023319"/>
    </source>
</evidence>
<keyword evidence="2" id="KW-0393">Immunoglobulin domain</keyword>
<name>A0A5N5N660_PANHP</name>
<organism evidence="4 5">
    <name type="scientific">Pangasianodon hypophthalmus</name>
    <name type="common">Striped catfish</name>
    <name type="synonym">Helicophagus hypophthalmus</name>
    <dbReference type="NCBI Taxonomy" id="310915"/>
    <lineage>
        <taxon>Eukaryota</taxon>
        <taxon>Metazoa</taxon>
        <taxon>Chordata</taxon>
        <taxon>Craniata</taxon>
        <taxon>Vertebrata</taxon>
        <taxon>Euteleostomi</taxon>
        <taxon>Actinopterygii</taxon>
        <taxon>Neopterygii</taxon>
        <taxon>Teleostei</taxon>
        <taxon>Ostariophysi</taxon>
        <taxon>Siluriformes</taxon>
        <taxon>Pangasiidae</taxon>
        <taxon>Pangasianodon</taxon>
    </lineage>
</organism>
<evidence type="ECO:0000313" key="5">
    <source>
        <dbReference type="Proteomes" id="UP000327468"/>
    </source>
</evidence>
<evidence type="ECO:0000259" key="3">
    <source>
        <dbReference type="PROSITE" id="PS50835"/>
    </source>
</evidence>